<keyword evidence="4" id="KW-1185">Reference proteome</keyword>
<proteinExistence type="inferred from homology"/>
<evidence type="ECO:0000313" key="3">
    <source>
        <dbReference type="EMBL" id="MDG3497220.1"/>
    </source>
</evidence>
<organism evidence="3 4">
    <name type="scientific">Pseudanabaena catenata USMAC16</name>
    <dbReference type="NCBI Taxonomy" id="1855837"/>
    <lineage>
        <taxon>Bacteria</taxon>
        <taxon>Bacillati</taxon>
        <taxon>Cyanobacteriota</taxon>
        <taxon>Cyanophyceae</taxon>
        <taxon>Pseudanabaenales</taxon>
        <taxon>Pseudanabaenaceae</taxon>
        <taxon>Pseudanabaena</taxon>
    </lineage>
</organism>
<dbReference type="SUPFAM" id="SSF69047">
    <property type="entry name" value="Hypothetical protein YjbJ"/>
    <property type="match status" value="1"/>
</dbReference>
<gene>
    <name evidence="3" type="ORF">FEV09_22030</name>
</gene>
<dbReference type="EMBL" id="VBTY01000302">
    <property type="protein sequence ID" value="MDG3497220.1"/>
    <property type="molecule type" value="Genomic_DNA"/>
</dbReference>
<dbReference type="InterPro" id="IPR036629">
    <property type="entry name" value="YjbJ_sf"/>
</dbReference>
<evidence type="ECO:0000256" key="1">
    <source>
        <dbReference type="ARBA" id="ARBA00009129"/>
    </source>
</evidence>
<evidence type="ECO:0000313" key="4">
    <source>
        <dbReference type="Proteomes" id="UP001152872"/>
    </source>
</evidence>
<dbReference type="RefSeq" id="WP_009629434.1">
    <property type="nucleotide sequence ID" value="NZ_VBTY01000302.1"/>
</dbReference>
<dbReference type="Gene3D" id="1.10.1470.10">
    <property type="entry name" value="YjbJ"/>
    <property type="match status" value="1"/>
</dbReference>
<evidence type="ECO:0000259" key="2">
    <source>
        <dbReference type="Pfam" id="PF05532"/>
    </source>
</evidence>
<sequence length="112" mass="12400">MLLQICRSLLTVGLLSLFSFGLVFMLRVENLYAANPVEIIATQARFYSPSTLIATVERVRATTKDIEGKVQEAIGNVKGDPQDRLIGKAKQAEAKTRNLVEDAKDKVKGMFE</sequence>
<dbReference type="AlphaFoldDB" id="A0A9X4RKM6"/>
<feature type="domain" description="CsbD-like" evidence="2">
    <location>
        <begin position="58"/>
        <end position="108"/>
    </location>
</feature>
<comment type="similarity">
    <text evidence="1">Belongs to the UPF0337 (CsbD) family.</text>
</comment>
<accession>A0A9X4RKM6</accession>
<protein>
    <submittedName>
        <fullName evidence="3">CsbD family protein</fullName>
    </submittedName>
</protein>
<dbReference type="Pfam" id="PF05532">
    <property type="entry name" value="CsbD"/>
    <property type="match status" value="1"/>
</dbReference>
<reference evidence="3" key="1">
    <citation type="submission" date="2019-05" db="EMBL/GenBank/DDBJ databases">
        <title>Whole genome sequencing of Pseudanabaena catenata USMAC16.</title>
        <authorList>
            <person name="Khan Z."/>
            <person name="Omar W.M."/>
            <person name="Convey P."/>
            <person name="Merican F."/>
            <person name="Najimudin N."/>
        </authorList>
    </citation>
    <scope>NUCLEOTIDE SEQUENCE</scope>
    <source>
        <strain evidence="3">USMAC16</strain>
    </source>
</reference>
<name>A0A9X4RKM6_9CYAN</name>
<comment type="caution">
    <text evidence="3">The sequence shown here is derived from an EMBL/GenBank/DDBJ whole genome shotgun (WGS) entry which is preliminary data.</text>
</comment>
<dbReference type="Proteomes" id="UP001152872">
    <property type="component" value="Unassembled WGS sequence"/>
</dbReference>
<dbReference type="InterPro" id="IPR008462">
    <property type="entry name" value="CsbD"/>
</dbReference>